<feature type="coiled-coil region" evidence="1">
    <location>
        <begin position="116"/>
        <end position="168"/>
    </location>
</feature>
<dbReference type="Proteomes" id="UP001162905">
    <property type="component" value="Unassembled WGS sequence"/>
</dbReference>
<protein>
    <submittedName>
        <fullName evidence="3">Uncharacterized protein</fullName>
    </submittedName>
</protein>
<accession>A0ABS9I520</accession>
<sequence length="233" mass="26289">MIPDEIIEQVTTDSINGVLRLISYVRDQITDQPDYSEREHEVSLEAFALVSSLHEADMIHTDVFEPELDGNMQDACMKIWQYLKLVETQLSAQASGRRLQSLKEKFTVAITNGFAYEFTEGDIKRVQELINELRDELTKESRLDENHKRRLMRRLEALQKELHKKVSDLDNFYGLLGAFGVAAGKLGTDAKPLVDRVKEIVGIAWKSEARAEQLSSSAENPLLGSDAEPPALS</sequence>
<dbReference type="RefSeq" id="WP_237251437.1">
    <property type="nucleotide sequence ID" value="NZ_JAKJXE010000004.1"/>
</dbReference>
<evidence type="ECO:0000313" key="3">
    <source>
        <dbReference type="EMBL" id="MCF7542254.1"/>
    </source>
</evidence>
<comment type="caution">
    <text evidence="3">The sequence shown here is derived from an EMBL/GenBank/DDBJ whole genome shotgun (WGS) entry which is preliminary data.</text>
</comment>
<keyword evidence="1" id="KW-0175">Coiled coil</keyword>
<keyword evidence="4" id="KW-1185">Reference proteome</keyword>
<reference evidence="3" key="1">
    <citation type="submission" date="2022-01" db="EMBL/GenBank/DDBJ databases">
        <title>Pseudomonas sp. nov. isolated from Antarctic regolith.</title>
        <authorList>
            <person name="Novakova D."/>
            <person name="Sedlar K."/>
        </authorList>
    </citation>
    <scope>NUCLEOTIDE SEQUENCE</scope>
    <source>
        <strain evidence="3">P2647</strain>
    </source>
</reference>
<name>A0ABS9I520_9PSED</name>
<evidence type="ECO:0000313" key="4">
    <source>
        <dbReference type="Proteomes" id="UP001162905"/>
    </source>
</evidence>
<evidence type="ECO:0000256" key="1">
    <source>
        <dbReference type="SAM" id="Coils"/>
    </source>
</evidence>
<feature type="region of interest" description="Disordered" evidence="2">
    <location>
        <begin position="210"/>
        <end position="233"/>
    </location>
</feature>
<dbReference type="EMBL" id="JAKJXH010000006">
    <property type="protein sequence ID" value="MCF7542254.1"/>
    <property type="molecule type" value="Genomic_DNA"/>
</dbReference>
<gene>
    <name evidence="3" type="ORF">L4G47_08460</name>
</gene>
<proteinExistence type="predicted"/>
<organism evidence="3 4">
    <name type="scientific">Pseudomonas petrae</name>
    <dbReference type="NCBI Taxonomy" id="2912190"/>
    <lineage>
        <taxon>Bacteria</taxon>
        <taxon>Pseudomonadati</taxon>
        <taxon>Pseudomonadota</taxon>
        <taxon>Gammaproteobacteria</taxon>
        <taxon>Pseudomonadales</taxon>
        <taxon>Pseudomonadaceae</taxon>
        <taxon>Pseudomonas</taxon>
    </lineage>
</organism>
<evidence type="ECO:0000256" key="2">
    <source>
        <dbReference type="SAM" id="MobiDB-lite"/>
    </source>
</evidence>